<dbReference type="Gene3D" id="3.40.50.80">
    <property type="entry name" value="Nucleotide-binding domain of ferredoxin-NADP reductase (FNR) module"/>
    <property type="match status" value="1"/>
</dbReference>
<dbReference type="GO" id="GO:0015677">
    <property type="term" value="P:copper ion import"/>
    <property type="evidence" value="ECO:0007669"/>
    <property type="project" value="TreeGrafter"/>
</dbReference>
<dbReference type="InterPro" id="IPR013121">
    <property type="entry name" value="Fe_red_NAD-bd_6"/>
</dbReference>
<evidence type="ECO:0000256" key="7">
    <source>
        <dbReference type="ARBA" id="ARBA00023065"/>
    </source>
</evidence>
<name>F9G0U0_FUSOF</name>
<dbReference type="SFLD" id="SFLDG01168">
    <property type="entry name" value="Ferric_reductase_subgroup_(FRE"/>
    <property type="match status" value="1"/>
</dbReference>
<keyword evidence="4 10" id="KW-0812">Transmembrane</keyword>
<feature type="transmembrane region" description="Helical" evidence="10">
    <location>
        <begin position="588"/>
        <end position="611"/>
    </location>
</feature>
<proteinExistence type="inferred from homology"/>
<dbReference type="GO" id="GO:0005886">
    <property type="term" value="C:plasma membrane"/>
    <property type="evidence" value="ECO:0007669"/>
    <property type="project" value="TreeGrafter"/>
</dbReference>
<feature type="transmembrane region" description="Helical" evidence="10">
    <location>
        <begin position="443"/>
        <end position="463"/>
    </location>
</feature>
<evidence type="ECO:0000256" key="3">
    <source>
        <dbReference type="ARBA" id="ARBA00022448"/>
    </source>
</evidence>
<dbReference type="Pfam" id="PF01794">
    <property type="entry name" value="Ferric_reduct"/>
    <property type="match status" value="1"/>
</dbReference>
<dbReference type="OrthoDB" id="167398at2759"/>
<sequence length="932" mass="104903">MQFKTLFAASLLGLAAAAPAEECTKTGPAKSGNSPAPKTFGLVALRSASPIHFTHFSASENGFLLGLPKDKQNATCTGKSDGSAVFRLSEGELFLYNTGKKQQRAYTDRSGMGQGVLQYATVTKNPLPEAFETKGWKIDKSGNLNFDNASGFTACPNGPDGSWSVWVATGNSRPGNSDKECLGFNARVAEIEHPTSCFYSDGAMKFAASLGTLLINLSLWTLAIAAEDRSPERVCYDACFACLKPVHFDDVLRNQTGFTKTCYSPKAILSLYLCIDIYCTPGAVEVGLGLYNETCREKAHIALPPFDVISNYTVEDVERVRRFEQNETDEGVLFKEVVVPSQHWFGIWWDTLDSVAYTYTYHDVYGRAMITFWIVVVAIGVLNHAFLHIANLQMVRNYTPKPGGRFWSFYNWALNRITVPAFIGDRCAQKVGWGTVPPQIQSWTLFAFLLLNIALSILGYRIVPVNMYFPSTAKQLLRYVSDRTGIISWANFPVIWLFGMRNNLLMWLTGWDFGTYNNFHRWVARIATLQAIVHSIGYTWLIVLEGGWEYYIFWWNYMFWWVGEVATIVMSLLVGASFYWIRRQQYELFLVVHIIMSIILLITMLAHVSIFQGEYDVFFWVPCFIWVGDRVIRALRIAAFNPKLWDTWATSIYHPSSNIVRLVVPWSSSLYKPAPGTFYYIHVLNGPRCWESHPFTVAMVTDEGQRASKLLGEQVPLLDGTVAEQSSEPVDSQDILRDSRTMTFLIRPYDGFTSRLRDTASAVWPKNVPLRVLIDGPYGHNRPLHLFDNVTFIVGGSGIVVPLSYLQLLTSSTAPRSVKIHWAVREPAFALDVLRTDIADALGSTNLSVEIHLTTHTPQDELSEWPSQVTLRRGRIDASDVVRRRSEEILGESLAIVACGPAQMADDARKTVADLLRNGVMRVEYFEESFQW</sequence>
<keyword evidence="11" id="KW-0732">Signal</keyword>
<evidence type="ECO:0000256" key="1">
    <source>
        <dbReference type="ARBA" id="ARBA00004141"/>
    </source>
</evidence>
<dbReference type="PANTHER" id="PTHR32361">
    <property type="entry name" value="FERRIC/CUPRIC REDUCTASE TRANSMEMBRANE COMPONENT"/>
    <property type="match status" value="1"/>
</dbReference>
<dbReference type="STRING" id="660025.F9G0U0"/>
<dbReference type="SFLD" id="SFLDS00052">
    <property type="entry name" value="Ferric_Reductase_Domain"/>
    <property type="match status" value="1"/>
</dbReference>
<keyword evidence="8 10" id="KW-0472">Membrane</keyword>
<gene>
    <name evidence="13" type="ORF">FOXB_12272</name>
</gene>
<keyword evidence="5 10" id="KW-1133">Transmembrane helix</keyword>
<protein>
    <recommendedName>
        <fullName evidence="12">FAD-binding FR-type domain-containing protein</fullName>
    </recommendedName>
</protein>
<feature type="transmembrane region" description="Helical" evidence="10">
    <location>
        <begin position="364"/>
        <end position="387"/>
    </location>
</feature>
<dbReference type="CDD" id="cd06186">
    <property type="entry name" value="NOX_Duox_like_FAD_NADP"/>
    <property type="match status" value="1"/>
</dbReference>
<dbReference type="PANTHER" id="PTHR32361:SF9">
    <property type="entry name" value="FERRIC REDUCTASE TRANSMEMBRANE COMPONENT 3-RELATED"/>
    <property type="match status" value="1"/>
</dbReference>
<feature type="signal peptide" evidence="11">
    <location>
        <begin position="1"/>
        <end position="17"/>
    </location>
</feature>
<dbReference type="InterPro" id="IPR039261">
    <property type="entry name" value="FNR_nucleotide-bd"/>
</dbReference>
<evidence type="ECO:0000256" key="11">
    <source>
        <dbReference type="SAM" id="SignalP"/>
    </source>
</evidence>
<evidence type="ECO:0000313" key="13">
    <source>
        <dbReference type="EMBL" id="EGU77195.1"/>
    </source>
</evidence>
<evidence type="ECO:0000256" key="5">
    <source>
        <dbReference type="ARBA" id="ARBA00022989"/>
    </source>
</evidence>
<dbReference type="InterPro" id="IPR017927">
    <property type="entry name" value="FAD-bd_FR_type"/>
</dbReference>
<dbReference type="InterPro" id="IPR013130">
    <property type="entry name" value="Fe3_Rdtase_TM_dom"/>
</dbReference>
<evidence type="ECO:0000256" key="8">
    <source>
        <dbReference type="ARBA" id="ARBA00023136"/>
    </source>
</evidence>
<dbReference type="GO" id="GO:0000293">
    <property type="term" value="F:ferric-chelate reductase activity"/>
    <property type="evidence" value="ECO:0007669"/>
    <property type="project" value="TreeGrafter"/>
</dbReference>
<feature type="chain" id="PRO_5003383526" description="FAD-binding FR-type domain-containing protein" evidence="11">
    <location>
        <begin position="18"/>
        <end position="932"/>
    </location>
</feature>
<keyword evidence="3" id="KW-0813">Transport</keyword>
<reference evidence="13" key="1">
    <citation type="journal article" date="2012" name="Mol. Plant Microbe Interact.">
        <title>A highly conserved effector in Fusarium oxysporum is required for full virulence on Arabidopsis.</title>
        <authorList>
            <person name="Thatcher L.F."/>
            <person name="Gardiner D.M."/>
            <person name="Kazan K."/>
            <person name="Manners J."/>
        </authorList>
    </citation>
    <scope>NUCLEOTIDE SEQUENCE [LARGE SCALE GENOMIC DNA]</scope>
    <source>
        <strain evidence="13">Fo5176</strain>
    </source>
</reference>
<evidence type="ECO:0000259" key="12">
    <source>
        <dbReference type="PROSITE" id="PS51384"/>
    </source>
</evidence>
<feature type="transmembrane region" description="Helical" evidence="10">
    <location>
        <begin position="522"/>
        <end position="543"/>
    </location>
</feature>
<evidence type="ECO:0000256" key="2">
    <source>
        <dbReference type="ARBA" id="ARBA00006278"/>
    </source>
</evidence>
<dbReference type="GO" id="GO:0006879">
    <property type="term" value="P:intracellular iron ion homeostasis"/>
    <property type="evidence" value="ECO:0007669"/>
    <property type="project" value="TreeGrafter"/>
</dbReference>
<organism evidence="13">
    <name type="scientific">Fusarium oxysporum (strain Fo5176)</name>
    <name type="common">Fusarium vascular wilt</name>
    <dbReference type="NCBI Taxonomy" id="660025"/>
    <lineage>
        <taxon>Eukaryota</taxon>
        <taxon>Fungi</taxon>
        <taxon>Dikarya</taxon>
        <taxon>Ascomycota</taxon>
        <taxon>Pezizomycotina</taxon>
        <taxon>Sordariomycetes</taxon>
        <taxon>Hypocreomycetidae</taxon>
        <taxon>Hypocreales</taxon>
        <taxon>Nectriaceae</taxon>
        <taxon>Fusarium</taxon>
        <taxon>Fusarium oxysporum species complex</taxon>
    </lineage>
</organism>
<accession>F9G0U0</accession>
<comment type="similarity">
    <text evidence="2">Belongs to the ferric reductase (FRE) family.</text>
</comment>
<feature type="domain" description="FAD-binding FR-type" evidence="12">
    <location>
        <begin position="624"/>
        <end position="784"/>
    </location>
</feature>
<keyword evidence="7" id="KW-0406">Ion transport</keyword>
<feature type="transmembrane region" description="Helical" evidence="10">
    <location>
        <begin position="558"/>
        <end position="581"/>
    </location>
</feature>
<dbReference type="EMBL" id="AFQF01003034">
    <property type="protein sequence ID" value="EGU77195.1"/>
    <property type="molecule type" value="Genomic_DNA"/>
</dbReference>
<dbReference type="GO" id="GO:0006826">
    <property type="term" value="P:iron ion transport"/>
    <property type="evidence" value="ECO:0007669"/>
    <property type="project" value="TreeGrafter"/>
</dbReference>
<comment type="subcellular location">
    <subcellularLocation>
        <location evidence="1">Membrane</location>
        <topology evidence="1">Multi-pass membrane protein</topology>
    </subcellularLocation>
</comment>
<comment type="caution">
    <text evidence="13">The sequence shown here is derived from an EMBL/GenBank/DDBJ whole genome shotgun (WGS) entry which is preliminary data.</text>
</comment>
<dbReference type="InterPro" id="IPR051410">
    <property type="entry name" value="Ferric/Cupric_Reductase"/>
</dbReference>
<evidence type="ECO:0000256" key="10">
    <source>
        <dbReference type="SAM" id="Phobius"/>
    </source>
</evidence>
<keyword evidence="6" id="KW-0560">Oxidoreductase</keyword>
<dbReference type="SUPFAM" id="SSF52343">
    <property type="entry name" value="Ferredoxin reductase-like, C-terminal NADP-linked domain"/>
    <property type="match status" value="1"/>
</dbReference>
<keyword evidence="9" id="KW-0325">Glycoprotein</keyword>
<dbReference type="PROSITE" id="PS51384">
    <property type="entry name" value="FAD_FR"/>
    <property type="match status" value="1"/>
</dbReference>
<dbReference type="AlphaFoldDB" id="F9G0U0"/>
<evidence type="ECO:0000256" key="6">
    <source>
        <dbReference type="ARBA" id="ARBA00023002"/>
    </source>
</evidence>
<feature type="transmembrane region" description="Helical" evidence="10">
    <location>
        <begin position="483"/>
        <end position="501"/>
    </location>
</feature>
<evidence type="ECO:0000256" key="9">
    <source>
        <dbReference type="ARBA" id="ARBA00023180"/>
    </source>
</evidence>
<dbReference type="Pfam" id="PF08030">
    <property type="entry name" value="NAD_binding_6"/>
    <property type="match status" value="1"/>
</dbReference>
<evidence type="ECO:0000256" key="4">
    <source>
        <dbReference type="ARBA" id="ARBA00022692"/>
    </source>
</evidence>